<evidence type="ECO:0000313" key="2">
    <source>
        <dbReference type="EMBL" id="QFJ53460.1"/>
    </source>
</evidence>
<dbReference type="AlphaFoldDB" id="A0A5P6VM25"/>
<sequence length="143" mass="16563">MKRYFITDAKYFEDENDWVGGEHATVRFIDDSGKERWITLSYICGFAEFSLSEDNPQKIMTELSYENIGKIISYRIDEFNGISLKNRVGGPVDLFYFKDNDAYSLLNVLFTLLENRGNEEFIHSVIGKDAKDIDIETSMLMVD</sequence>
<gene>
    <name evidence="1" type="ORF">FXF36_00095</name>
    <name evidence="2" type="ORF">FXF36_00505</name>
</gene>
<name>A0A5P6VM25_PSEXY</name>
<dbReference type="KEGG" id="pxv:FXF36_00505"/>
<dbReference type="RefSeq" id="WP_151621928.1">
    <property type="nucleotide sequence ID" value="NZ_CP043028.1"/>
</dbReference>
<reference evidence="2" key="1">
    <citation type="journal article" date="2018" name="Nat. Biotechnol.">
        <title>Cultivation and sequencing of rumen microbiome members from the Hungate1000 Collection.</title>
        <authorList>
            <consortium name="Hungate1000 project collaborators"/>
            <person name="Seshadri R."/>
            <person name="Leahy S.C."/>
            <person name="Attwood G.T."/>
            <person name="Teh K.H."/>
            <person name="Lambie S.C."/>
            <person name="Cookson A.L."/>
            <person name="Eloe-Fadrosh E.A."/>
            <person name="Pavlopoulos G.A."/>
            <person name="Hadjithomas M."/>
            <person name="Varghese N.J."/>
            <person name="Paez-Espino D."/>
            <person name="Perry R."/>
            <person name="Henderson G."/>
            <person name="Creevey C.J."/>
            <person name="Terrapon N."/>
            <person name="Lapebie P."/>
            <person name="Drula E."/>
            <person name="Lombard V."/>
            <person name="Rubin E."/>
            <person name="Kyrpides N.C."/>
            <person name="Henrissat B."/>
            <person name="Woyke T."/>
            <person name="Ivanova N.N."/>
            <person name="Kelly W.J."/>
        </authorList>
    </citation>
    <scope>NUCLEOTIDE SEQUENCE</scope>
    <source>
        <strain evidence="2">MA3014</strain>
    </source>
</reference>
<dbReference type="Proteomes" id="UP000327030">
    <property type="component" value="Chromosome 1"/>
</dbReference>
<reference evidence="2" key="2">
    <citation type="journal article" date="2019" name="Appl. Environ. Microbiol.">
        <title>Comparative Genomics of Rumen Butyrivibrio spp. Uncovers a Continuum of Polysaccharide-Degrading Capabilities.</title>
        <authorList>
            <person name="Palevich N."/>
            <person name="Kelly W.J."/>
            <person name="Leahy S.C."/>
            <person name="Denman S."/>
            <person name="Altermann E."/>
            <person name="Rakonjac J."/>
            <person name="Attwood G.T."/>
        </authorList>
    </citation>
    <scope>NUCLEOTIDE SEQUENCE</scope>
    <source>
        <strain evidence="2">MA3014</strain>
    </source>
</reference>
<evidence type="ECO:0000313" key="1">
    <source>
        <dbReference type="EMBL" id="QFJ53383.1"/>
    </source>
</evidence>
<evidence type="ECO:0000313" key="3">
    <source>
        <dbReference type="Proteomes" id="UP000327030"/>
    </source>
</evidence>
<dbReference type="KEGG" id="pxv:FXF36_00095"/>
<dbReference type="EMBL" id="CP043028">
    <property type="protein sequence ID" value="QFJ53383.1"/>
    <property type="molecule type" value="Genomic_DNA"/>
</dbReference>
<accession>A0A5P6VM25</accession>
<protein>
    <submittedName>
        <fullName evidence="2">Uncharacterized protein</fullName>
    </submittedName>
</protein>
<reference evidence="2" key="4">
    <citation type="journal article" date="2020" name="Genome Biol. Evol.">
        <title>Complete Genome Sequence of the Polysaccharide-Degrading Rumen Bacterium Pseudobutyrivibrio xylanivorans MA3014 Reveals an Incomplete Glycolytic Pathway.</title>
        <authorList>
            <person name="Palevich N."/>
            <person name="Maclean P.H."/>
            <person name="Kelly W.J."/>
            <person name="Leahy S.C."/>
            <person name="Rakonjac J."/>
            <person name="Attwood G.T."/>
        </authorList>
    </citation>
    <scope>NUCLEOTIDE SEQUENCE</scope>
    <source>
        <strain evidence="2">MA3014</strain>
    </source>
</reference>
<dbReference type="EMBL" id="CP043028">
    <property type="protein sequence ID" value="QFJ53460.1"/>
    <property type="molecule type" value="Genomic_DNA"/>
</dbReference>
<proteinExistence type="predicted"/>
<reference evidence="3" key="3">
    <citation type="submission" date="2019-08" db="EMBL/GenBank/DDBJ databases">
        <title>Complete Genome Sequence of the Polysaccharide-Degrading Rumen Bacterium Pseudobutyrivibrio xylanivorans MA3014.</title>
        <authorList>
            <person name="Palevich N."/>
            <person name="Maclean P.H."/>
            <person name="Kelly W.J."/>
            <person name="Leahy S.C."/>
            <person name="Rakonjac J."/>
            <person name="Attwood G.T."/>
        </authorList>
    </citation>
    <scope>NUCLEOTIDE SEQUENCE [LARGE SCALE GENOMIC DNA]</scope>
    <source>
        <strain evidence="3">MA3014</strain>
    </source>
</reference>
<organism evidence="2 3">
    <name type="scientific">Pseudobutyrivibrio xylanivorans</name>
    <dbReference type="NCBI Taxonomy" id="185007"/>
    <lineage>
        <taxon>Bacteria</taxon>
        <taxon>Bacillati</taxon>
        <taxon>Bacillota</taxon>
        <taxon>Clostridia</taxon>
        <taxon>Lachnospirales</taxon>
        <taxon>Lachnospiraceae</taxon>
        <taxon>Pseudobutyrivibrio</taxon>
    </lineage>
</organism>